<sequence>MQPSHSVGVPFPKYSYKLLVRQKASLVYAYPAHGCQPLKNNLGPNEVVLLERGLYVLQSRACEMMSHTALMLCFRECTFVQKIINAENAGAVIALVTDSYGGGDEYVDMITDSTERKAGIPAGYITGASGRRLRDFLLYSDVPIRMTIPLNHTLAMLRDVPNKPPWELW</sequence>
<accession>A0A0N4YMQ7</accession>
<gene>
    <name evidence="4" type="ORF">NBR_LOCUS18477</name>
</gene>
<dbReference type="Gene3D" id="3.50.30.30">
    <property type="match status" value="1"/>
</dbReference>
<evidence type="ECO:0000313" key="6">
    <source>
        <dbReference type="WBParaSite" id="NBR_0001847601-mRNA-1"/>
    </source>
</evidence>
<dbReference type="OMA" id="NISCAWL"/>
<dbReference type="AlphaFoldDB" id="A0A0N4YMQ7"/>
<organism evidence="6">
    <name type="scientific">Nippostrongylus brasiliensis</name>
    <name type="common">Rat hookworm</name>
    <dbReference type="NCBI Taxonomy" id="27835"/>
    <lineage>
        <taxon>Eukaryota</taxon>
        <taxon>Metazoa</taxon>
        <taxon>Ecdysozoa</taxon>
        <taxon>Nematoda</taxon>
        <taxon>Chromadorea</taxon>
        <taxon>Rhabditida</taxon>
        <taxon>Rhabditina</taxon>
        <taxon>Rhabditomorpha</taxon>
        <taxon>Strongyloidea</taxon>
        <taxon>Heligmosomidae</taxon>
        <taxon>Nippostrongylus</taxon>
    </lineage>
</organism>
<reference evidence="6" key="1">
    <citation type="submission" date="2017-02" db="UniProtKB">
        <authorList>
            <consortium name="WormBaseParasite"/>
        </authorList>
    </citation>
    <scope>IDENTIFICATION</scope>
</reference>
<dbReference type="WBParaSite" id="NBR_0001847601-mRNA-1">
    <property type="protein sequence ID" value="NBR_0001847601-mRNA-1"/>
    <property type="gene ID" value="NBR_0001847601"/>
</dbReference>
<protein>
    <submittedName>
        <fullName evidence="6">PRADC1-like protein (inferred by orthology to a D. melanogaster protein)</fullName>
    </submittedName>
</protein>
<evidence type="ECO:0000259" key="3">
    <source>
        <dbReference type="Pfam" id="PF02225"/>
    </source>
</evidence>
<feature type="domain" description="PA" evidence="3">
    <location>
        <begin position="23"/>
        <end position="133"/>
    </location>
</feature>
<dbReference type="InterPro" id="IPR003137">
    <property type="entry name" value="PA_domain"/>
</dbReference>
<evidence type="ECO:0000256" key="2">
    <source>
        <dbReference type="ARBA" id="ARBA00023180"/>
    </source>
</evidence>
<keyword evidence="1" id="KW-0732">Signal</keyword>
<dbReference type="PANTHER" id="PTHR22702:SF1">
    <property type="entry name" value="PROTEASE-ASSOCIATED DOMAIN-CONTAINING PROTEIN 1"/>
    <property type="match status" value="1"/>
</dbReference>
<evidence type="ECO:0000256" key="1">
    <source>
        <dbReference type="ARBA" id="ARBA00022729"/>
    </source>
</evidence>
<keyword evidence="5" id="KW-1185">Reference proteome</keyword>
<reference evidence="4 5" key="2">
    <citation type="submission" date="2018-11" db="EMBL/GenBank/DDBJ databases">
        <authorList>
            <consortium name="Pathogen Informatics"/>
        </authorList>
    </citation>
    <scope>NUCLEOTIDE SEQUENCE [LARGE SCALE GENOMIC DNA]</scope>
</reference>
<dbReference type="EMBL" id="UYSL01023451">
    <property type="protein sequence ID" value="VDL82202.1"/>
    <property type="molecule type" value="Genomic_DNA"/>
</dbReference>
<evidence type="ECO:0000313" key="5">
    <source>
        <dbReference type="Proteomes" id="UP000271162"/>
    </source>
</evidence>
<keyword evidence="2" id="KW-0325">Glycoprotein</keyword>
<proteinExistence type="predicted"/>
<evidence type="ECO:0000313" key="4">
    <source>
        <dbReference type="EMBL" id="VDL82202.1"/>
    </source>
</evidence>
<dbReference type="Proteomes" id="UP000271162">
    <property type="component" value="Unassembled WGS sequence"/>
</dbReference>
<dbReference type="Pfam" id="PF02225">
    <property type="entry name" value="PA"/>
    <property type="match status" value="1"/>
</dbReference>
<dbReference type="PANTHER" id="PTHR22702">
    <property type="entry name" value="PROTEASE-ASSOCIATED DOMAIN-CONTAINING PROTEIN"/>
    <property type="match status" value="1"/>
</dbReference>
<name>A0A0N4YMQ7_NIPBR</name>